<evidence type="ECO:0000259" key="1">
    <source>
        <dbReference type="Pfam" id="PF09994"/>
    </source>
</evidence>
<dbReference type="AlphaFoldDB" id="A0A5B9DPJ0"/>
<evidence type="ECO:0000313" key="2">
    <source>
        <dbReference type="EMBL" id="QEE20976.1"/>
    </source>
</evidence>
<dbReference type="Proteomes" id="UP000321062">
    <property type="component" value="Chromosome"/>
</dbReference>
<organism evidence="2 3">
    <name type="scientific">Paradevosia tibetensis</name>
    <dbReference type="NCBI Taxonomy" id="1447062"/>
    <lineage>
        <taxon>Bacteria</taxon>
        <taxon>Pseudomonadati</taxon>
        <taxon>Pseudomonadota</taxon>
        <taxon>Alphaproteobacteria</taxon>
        <taxon>Hyphomicrobiales</taxon>
        <taxon>Devosiaceae</taxon>
        <taxon>Paradevosia</taxon>
    </lineage>
</organism>
<dbReference type="PANTHER" id="PTHR33840:SF1">
    <property type="entry name" value="TLE1 PHOSPHOLIPASE DOMAIN-CONTAINING PROTEIN"/>
    <property type="match status" value="1"/>
</dbReference>
<reference evidence="2 3" key="1">
    <citation type="journal article" date="2015" name="Int. J. Syst. Evol. Microbiol.">
        <title>Youhaiella tibetensis gen. nov., sp. nov., isolated from subsurface sediment.</title>
        <authorList>
            <person name="Wang Y.X."/>
            <person name="Huang F.Q."/>
            <person name="Nogi Y."/>
            <person name="Pang S.J."/>
            <person name="Wang P.K."/>
            <person name="Lv J."/>
        </authorList>
    </citation>
    <scope>NUCLEOTIDE SEQUENCE [LARGE SCALE GENOMIC DNA]</scope>
    <source>
        <strain evidence="3">fig4</strain>
    </source>
</reference>
<proteinExistence type="predicted"/>
<dbReference type="EMBL" id="CP041690">
    <property type="protein sequence ID" value="QEE20976.1"/>
    <property type="molecule type" value="Genomic_DNA"/>
</dbReference>
<dbReference type="RefSeq" id="WP_147656277.1">
    <property type="nucleotide sequence ID" value="NZ_BMFM01000001.1"/>
</dbReference>
<gene>
    <name evidence="2" type="ORF">FNA67_12655</name>
</gene>
<dbReference type="OrthoDB" id="4378831at2"/>
<dbReference type="InterPro" id="IPR029058">
    <property type="entry name" value="AB_hydrolase_fold"/>
</dbReference>
<dbReference type="KEGG" id="yti:FNA67_12655"/>
<keyword evidence="3" id="KW-1185">Reference proteome</keyword>
<accession>A0A5B9DPJ0</accession>
<protein>
    <submittedName>
        <fullName evidence="2">DUF2235 domain-containing protein</fullName>
    </submittedName>
</protein>
<dbReference type="InterPro" id="IPR018712">
    <property type="entry name" value="Tle1-like_cat"/>
</dbReference>
<dbReference type="SUPFAM" id="SSF53474">
    <property type="entry name" value="alpha/beta-Hydrolases"/>
    <property type="match status" value="1"/>
</dbReference>
<name>A0A5B9DPJ0_9HYPH</name>
<feature type="domain" description="T6SS Phospholipase effector Tle1-like catalytic" evidence="1">
    <location>
        <begin position="2"/>
        <end position="292"/>
    </location>
</feature>
<dbReference type="Pfam" id="PF09994">
    <property type="entry name" value="T6SS_Tle1-like_cat"/>
    <property type="match status" value="1"/>
</dbReference>
<dbReference type="PANTHER" id="PTHR33840">
    <property type="match status" value="1"/>
</dbReference>
<evidence type="ECO:0000313" key="3">
    <source>
        <dbReference type="Proteomes" id="UP000321062"/>
    </source>
</evidence>
<sequence>MKRLAIFCDGTWNRLSAKHPTNVVLAARSVLPYGTDGVPQVTYYDEGVGTTFLINETIERMLAGAFGLGLFDKIAAAYRFLVFNYDPGDEIYIFGFSRGAFTARSLAGLIRKCGIVTRDRLDKVEEAFRFYKDNSPEAHPDKERAQQFRLENAQDTIMKPEDRSFRQSLGIPAELTSQPLFTLRYLGVWDTVGALGMPKYLLLEKLFRTAQKYQFHDASLSSIVAAARHAVAIDEDRLSFEPALWDNVPDLNRIEGRSGKYRQLWFPGDHGSVGGGGDITGLSSSPLAWIMDGARSQGLAFDREALRAFADQRDDFAPLHNMTAPRSWTEFIYRRGPRKGPHTRAELGASSKARIGRAEAADWPLYRPAALKDLFDRQSSTRRRRNDERP</sequence>